<reference evidence="3" key="1">
    <citation type="journal article" date="2019" name="Int. J. Syst. Evol. Microbiol.">
        <title>The Global Catalogue of Microorganisms (GCM) 10K type strain sequencing project: providing services to taxonomists for standard genome sequencing and annotation.</title>
        <authorList>
            <consortium name="The Broad Institute Genomics Platform"/>
            <consortium name="The Broad Institute Genome Sequencing Center for Infectious Disease"/>
            <person name="Wu L."/>
            <person name="Ma J."/>
        </authorList>
    </citation>
    <scope>NUCLEOTIDE SEQUENCE [LARGE SCALE GENOMIC DNA]</scope>
    <source>
        <strain evidence="3">JCM 31404</strain>
    </source>
</reference>
<dbReference type="EMBL" id="BMQM01000017">
    <property type="protein sequence ID" value="GGR62402.1"/>
    <property type="molecule type" value="Genomic_DNA"/>
</dbReference>
<evidence type="ECO:0000313" key="3">
    <source>
        <dbReference type="Proteomes" id="UP000634308"/>
    </source>
</evidence>
<protein>
    <submittedName>
        <fullName evidence="2">Uncharacterized protein</fullName>
    </submittedName>
</protein>
<sequence length="107" mass="12687">MTRRQLHLTAVLARGTVKTERKPLDRSGYLPHEIHEVVEQWFAEMVALIRRRGRREFRWEVPLNQPWPLPVPTIVSRTHGVVFYTPDSPDWNSPRSHPFQPRPWESA</sequence>
<comment type="caution">
    <text evidence="2">The sequence shown here is derived from an EMBL/GenBank/DDBJ whole genome shotgun (WGS) entry which is preliminary data.</text>
</comment>
<name>A0ABQ2RSE4_9DEIO</name>
<organism evidence="2 3">
    <name type="scientific">Deinococcus seoulensis</name>
    <dbReference type="NCBI Taxonomy" id="1837379"/>
    <lineage>
        <taxon>Bacteria</taxon>
        <taxon>Thermotogati</taxon>
        <taxon>Deinococcota</taxon>
        <taxon>Deinococci</taxon>
        <taxon>Deinococcales</taxon>
        <taxon>Deinococcaceae</taxon>
        <taxon>Deinococcus</taxon>
    </lineage>
</organism>
<evidence type="ECO:0000313" key="2">
    <source>
        <dbReference type="EMBL" id="GGR62402.1"/>
    </source>
</evidence>
<proteinExistence type="predicted"/>
<evidence type="ECO:0000256" key="1">
    <source>
        <dbReference type="SAM" id="MobiDB-lite"/>
    </source>
</evidence>
<feature type="region of interest" description="Disordered" evidence="1">
    <location>
        <begin position="86"/>
        <end position="107"/>
    </location>
</feature>
<gene>
    <name evidence="2" type="ORF">GCM10008959_25470</name>
</gene>
<keyword evidence="3" id="KW-1185">Reference proteome</keyword>
<accession>A0ABQ2RSE4</accession>
<dbReference type="Proteomes" id="UP000634308">
    <property type="component" value="Unassembled WGS sequence"/>
</dbReference>
<dbReference type="RefSeq" id="WP_189065373.1">
    <property type="nucleotide sequence ID" value="NZ_BMQM01000017.1"/>
</dbReference>